<proteinExistence type="predicted"/>
<comment type="caution">
    <text evidence="2">The sequence shown here is derived from an EMBL/GenBank/DDBJ whole genome shotgun (WGS) entry which is preliminary data.</text>
</comment>
<dbReference type="EMBL" id="LAZR01001142">
    <property type="protein sequence ID" value="KKN49959.1"/>
    <property type="molecule type" value="Genomic_DNA"/>
</dbReference>
<feature type="region of interest" description="Disordered" evidence="1">
    <location>
        <begin position="110"/>
        <end position="168"/>
    </location>
</feature>
<evidence type="ECO:0000313" key="2">
    <source>
        <dbReference type="EMBL" id="KKN49959.1"/>
    </source>
</evidence>
<organism evidence="2">
    <name type="scientific">marine sediment metagenome</name>
    <dbReference type="NCBI Taxonomy" id="412755"/>
    <lineage>
        <taxon>unclassified sequences</taxon>
        <taxon>metagenomes</taxon>
        <taxon>ecological metagenomes</taxon>
    </lineage>
</organism>
<gene>
    <name evidence="2" type="ORF">LCGC14_0637600</name>
</gene>
<dbReference type="AlphaFoldDB" id="A0A0F9R5E8"/>
<feature type="compositionally biased region" description="Basic and acidic residues" evidence="1">
    <location>
        <begin position="111"/>
        <end position="123"/>
    </location>
</feature>
<feature type="region of interest" description="Disordered" evidence="1">
    <location>
        <begin position="59"/>
        <end position="83"/>
    </location>
</feature>
<name>A0A0F9R5E8_9ZZZZ</name>
<reference evidence="2" key="1">
    <citation type="journal article" date="2015" name="Nature">
        <title>Complex archaea that bridge the gap between prokaryotes and eukaryotes.</title>
        <authorList>
            <person name="Spang A."/>
            <person name="Saw J.H."/>
            <person name="Jorgensen S.L."/>
            <person name="Zaremba-Niedzwiedzka K."/>
            <person name="Martijn J."/>
            <person name="Lind A.E."/>
            <person name="van Eijk R."/>
            <person name="Schleper C."/>
            <person name="Guy L."/>
            <person name="Ettema T.J."/>
        </authorList>
    </citation>
    <scope>NUCLEOTIDE SEQUENCE</scope>
</reference>
<protein>
    <submittedName>
        <fullName evidence="2">Uncharacterized protein</fullName>
    </submittedName>
</protein>
<sequence>MPCSINAGDPEVAGFAEWDRQHERQGSDFWAKRWGVEDMDTERVVTVRLIHKGRAEFKTAFPPEDGPDFVELPEPPTPPLLLGPGEVHVTPRFEMPPGKPVLVSIEPLQEAPERAIEPSEHPTPRGRPRKAIDPAILHGEDSLRTKAALAGVSHSTVRRAIERKGRDD</sequence>
<accession>A0A0F9R5E8</accession>
<evidence type="ECO:0000256" key="1">
    <source>
        <dbReference type="SAM" id="MobiDB-lite"/>
    </source>
</evidence>
<feature type="compositionally biased region" description="Basic and acidic residues" evidence="1">
    <location>
        <begin position="159"/>
        <end position="168"/>
    </location>
</feature>